<protein>
    <submittedName>
        <fullName evidence="2">Uncharacterized protein</fullName>
    </submittedName>
</protein>
<dbReference type="OrthoDB" id="10265971at2759"/>
<evidence type="ECO:0000313" key="3">
    <source>
        <dbReference type="EMBL" id="CAF1645215.1"/>
    </source>
</evidence>
<sequence>MSRTVLNRLLSHSLENYQVLFNELRFHNHNAHHLGSLYLLGVSDDKLEKAYEIMCEGLDSNKPSPHKIDISNWRSYFGDTDCCQSYRDFFREQLTTAGNDWKKKFFGFLLDNPSHPLINGVVGGLAHSLIHIGYALELDSPIVAIEALTMSAVCCDYLHEIVDTLEPPKYPSKSAIEIFKDIHLDNRFPIYDTATIYNLESVIKNCTDLILFYYNQWNMNRENIEKTMEELFDLAVYIYGATHKPNEIGFDFFLAHLLTSMHAVRMIRLHVDNQQVFEHIILQYFYFAIVLYVCQVRPEINEYFIDDYKVENEKKNWDYVLDRLLNSTLMNDAHVVKVIRSLRELEKVYGSKSEFYLKTAVKTVDNFNIKHRWIGISDDERQLNVVKSS</sequence>
<dbReference type="EMBL" id="CAJNOW010015808">
    <property type="protein sequence ID" value="CAF1645215.1"/>
    <property type="molecule type" value="Genomic_DNA"/>
</dbReference>
<dbReference type="Pfam" id="PF14027">
    <property type="entry name" value="Questin_oxidase"/>
    <property type="match status" value="1"/>
</dbReference>
<accession>A0A814FYB3</accession>
<evidence type="ECO:0000313" key="5">
    <source>
        <dbReference type="Proteomes" id="UP000663855"/>
    </source>
</evidence>
<reference evidence="2" key="1">
    <citation type="submission" date="2021-02" db="EMBL/GenBank/DDBJ databases">
        <authorList>
            <person name="Nowell W R."/>
        </authorList>
    </citation>
    <scope>NUCLEOTIDE SEQUENCE</scope>
</reference>
<dbReference type="AlphaFoldDB" id="A0A814FYB3"/>
<evidence type="ECO:0000313" key="4">
    <source>
        <dbReference type="EMBL" id="CAF3995341.1"/>
    </source>
</evidence>
<dbReference type="InterPro" id="IPR025337">
    <property type="entry name" value="Questin_oxidase-like"/>
</dbReference>
<evidence type="ECO:0000256" key="1">
    <source>
        <dbReference type="ARBA" id="ARBA00023002"/>
    </source>
</evidence>
<dbReference type="EMBL" id="CAJNOV010000109">
    <property type="protein sequence ID" value="CAF0987458.1"/>
    <property type="molecule type" value="Genomic_DNA"/>
</dbReference>
<evidence type="ECO:0000313" key="2">
    <source>
        <dbReference type="EMBL" id="CAF0987458.1"/>
    </source>
</evidence>
<proteinExistence type="predicted"/>
<gene>
    <name evidence="2" type="ORF">CJN711_LOCUS1676</name>
    <name evidence="4" type="ORF">GIL414_LOCUS11445</name>
    <name evidence="3" type="ORF">KQP761_LOCUS28848</name>
</gene>
<dbReference type="GO" id="GO:0016491">
    <property type="term" value="F:oxidoreductase activity"/>
    <property type="evidence" value="ECO:0007669"/>
    <property type="project" value="UniProtKB-KW"/>
</dbReference>
<keyword evidence="1" id="KW-0560">Oxidoreductase</keyword>
<dbReference type="Proteomes" id="UP000663855">
    <property type="component" value="Unassembled WGS sequence"/>
</dbReference>
<dbReference type="EMBL" id="CAJOBJ010004281">
    <property type="protein sequence ID" value="CAF3995341.1"/>
    <property type="molecule type" value="Genomic_DNA"/>
</dbReference>
<organism evidence="2 5">
    <name type="scientific">Rotaria magnacalcarata</name>
    <dbReference type="NCBI Taxonomy" id="392030"/>
    <lineage>
        <taxon>Eukaryota</taxon>
        <taxon>Metazoa</taxon>
        <taxon>Spiralia</taxon>
        <taxon>Gnathifera</taxon>
        <taxon>Rotifera</taxon>
        <taxon>Eurotatoria</taxon>
        <taxon>Bdelloidea</taxon>
        <taxon>Philodinida</taxon>
        <taxon>Philodinidae</taxon>
        <taxon>Rotaria</taxon>
    </lineage>
</organism>
<dbReference type="Proteomes" id="UP000663834">
    <property type="component" value="Unassembled WGS sequence"/>
</dbReference>
<dbReference type="PANTHER" id="PTHR35870:SF6">
    <property type="entry name" value="MGS207 PROTEIN"/>
    <property type="match status" value="1"/>
</dbReference>
<name>A0A814FYB3_9BILA</name>
<dbReference type="PANTHER" id="PTHR35870">
    <property type="entry name" value="PROTEIN, PUTATIVE (AFU_ORTHOLOGUE AFUA_5G03330)-RELATED"/>
    <property type="match status" value="1"/>
</dbReference>
<comment type="caution">
    <text evidence="2">The sequence shown here is derived from an EMBL/GenBank/DDBJ whole genome shotgun (WGS) entry which is preliminary data.</text>
</comment>
<dbReference type="Proteomes" id="UP000681720">
    <property type="component" value="Unassembled WGS sequence"/>
</dbReference>